<proteinExistence type="inferred from homology"/>
<comment type="caution">
    <text evidence="9">The sequence shown here is derived from an EMBL/GenBank/DDBJ whole genome shotgun (WGS) entry which is preliminary data.</text>
</comment>
<dbReference type="AlphaFoldDB" id="A0A2S9K2U7"/>
<protein>
    <submittedName>
        <fullName evidence="9">Catechol 1,2-dioxygenase</fullName>
    </submittedName>
</protein>
<evidence type="ECO:0000259" key="8">
    <source>
        <dbReference type="Pfam" id="PF04444"/>
    </source>
</evidence>
<accession>A0A2S9K2U7</accession>
<keyword evidence="6" id="KW-0408">Iron</keyword>
<feature type="domain" description="Catechol dioxygenase N-terminal" evidence="8">
    <location>
        <begin position="47"/>
        <end position="116"/>
    </location>
</feature>
<keyword evidence="5" id="KW-0560">Oxidoreductase</keyword>
<dbReference type="InterPro" id="IPR050770">
    <property type="entry name" value="Intradiol_RC_Dioxygenase"/>
</dbReference>
<dbReference type="EMBL" id="PVLQ01000050">
    <property type="protein sequence ID" value="PRD64714.1"/>
    <property type="molecule type" value="Genomic_DNA"/>
</dbReference>
<dbReference type="PANTHER" id="PTHR33711:SF7">
    <property type="entry name" value="INTRADIOL RING-CLEAVAGE DIOXYGENASES DOMAIN-CONTAINING PROTEIN-RELATED"/>
    <property type="match status" value="1"/>
</dbReference>
<dbReference type="GO" id="GO:0009712">
    <property type="term" value="P:catechol-containing compound metabolic process"/>
    <property type="evidence" value="ECO:0007669"/>
    <property type="project" value="InterPro"/>
</dbReference>
<dbReference type="Proteomes" id="UP000238589">
    <property type="component" value="Unassembled WGS sequence"/>
</dbReference>
<evidence type="ECO:0000256" key="4">
    <source>
        <dbReference type="ARBA" id="ARBA00022964"/>
    </source>
</evidence>
<evidence type="ECO:0000256" key="1">
    <source>
        <dbReference type="ARBA" id="ARBA00001965"/>
    </source>
</evidence>
<evidence type="ECO:0000259" key="7">
    <source>
        <dbReference type="Pfam" id="PF00775"/>
    </source>
</evidence>
<dbReference type="GO" id="GO:0008199">
    <property type="term" value="F:ferric iron binding"/>
    <property type="evidence" value="ECO:0007669"/>
    <property type="project" value="InterPro"/>
</dbReference>
<evidence type="ECO:0000256" key="5">
    <source>
        <dbReference type="ARBA" id="ARBA00023002"/>
    </source>
</evidence>
<dbReference type="InterPro" id="IPR015889">
    <property type="entry name" value="Intradiol_dOase_core"/>
</dbReference>
<evidence type="ECO:0000256" key="3">
    <source>
        <dbReference type="ARBA" id="ARBA00022723"/>
    </source>
</evidence>
<comment type="similarity">
    <text evidence="2">Belongs to the intradiol ring-cleavage dioxygenase family.</text>
</comment>
<dbReference type="SUPFAM" id="SSF49482">
    <property type="entry name" value="Aromatic compound dioxygenase"/>
    <property type="match status" value="1"/>
</dbReference>
<sequence length="333" mass="36717">MTPGDGLKSLVLRHPHLQEITVTLQKNEYTKESLLELVNTVKIAEGDERVRAIVGRITADLFKTIDEFKVTPDEFWAAADWITRLGALGQVGLITAGLGFDRLLDIMMDEADEAAGIAAGTPRAIEGPLFVPGAPQFNYEAQLDDDSTLRGKGKVMVVEGTVFDFEGKPVPNAVIDAWHCNEVGGYSHFFPGMKEHELRRKIVANENGQYRFRTTIAPGYEIPPTGPVRELFTALGRHGNRPAHIHFHVVKPGNRTLTTQVNIPGDTFIDDDFAFATRDGLVLNIEHDVDPAPYASLGITAPCERAKFDFKMQKAVTEADTDPRTRVAKALNQ</sequence>
<feature type="domain" description="Intradiol ring-cleavage dioxygenases" evidence="7">
    <location>
        <begin position="125"/>
        <end position="310"/>
    </location>
</feature>
<keyword evidence="4 9" id="KW-0223">Dioxygenase</keyword>
<evidence type="ECO:0000313" key="9">
    <source>
        <dbReference type="EMBL" id="PRD64714.1"/>
    </source>
</evidence>
<name>A0A2S9K2U7_9BURK</name>
<keyword evidence="3" id="KW-0479">Metal-binding</keyword>
<dbReference type="Pfam" id="PF04444">
    <property type="entry name" value="Dioxygenase_N"/>
    <property type="match status" value="1"/>
</dbReference>
<evidence type="ECO:0000256" key="2">
    <source>
        <dbReference type="ARBA" id="ARBA00007825"/>
    </source>
</evidence>
<comment type="cofactor">
    <cofactor evidence="1">
        <name>Fe(3+)</name>
        <dbReference type="ChEBI" id="CHEBI:29034"/>
    </cofactor>
</comment>
<evidence type="ECO:0000256" key="6">
    <source>
        <dbReference type="ARBA" id="ARBA00023004"/>
    </source>
</evidence>
<dbReference type="Gene3D" id="2.60.130.10">
    <property type="entry name" value="Aromatic compound dioxygenase"/>
    <property type="match status" value="1"/>
</dbReference>
<dbReference type="InterPro" id="IPR000627">
    <property type="entry name" value="Intradiol_dOase_C"/>
</dbReference>
<reference evidence="9 10" key="1">
    <citation type="submission" date="2018-03" db="EMBL/GenBank/DDBJ databases">
        <title>Comparative genomics illustrates the genes involved in a hyperalkaliphilic mechanisms of Serpentinomonas isolated from highly-alkaline calcium-rich serpentinized springs.</title>
        <authorList>
            <person name="Suzuki S."/>
            <person name="Ishii S."/>
            <person name="Walworth N."/>
            <person name="Bird L."/>
            <person name="Kuenen J.G."/>
            <person name="Nealson K.H."/>
        </authorList>
    </citation>
    <scope>NUCLEOTIDE SEQUENCE [LARGE SCALE GENOMIC DNA]</scope>
    <source>
        <strain evidence="9 10">P1</strain>
    </source>
</reference>
<keyword evidence="10" id="KW-1185">Reference proteome</keyword>
<dbReference type="PANTHER" id="PTHR33711">
    <property type="entry name" value="DIOXYGENASE, PUTATIVE (AFU_ORTHOLOGUE AFUA_2G02910)-RELATED"/>
    <property type="match status" value="1"/>
</dbReference>
<evidence type="ECO:0000313" key="10">
    <source>
        <dbReference type="Proteomes" id="UP000238589"/>
    </source>
</evidence>
<organism evidence="9 10">
    <name type="scientific">Malikia granosa</name>
    <dbReference type="NCBI Taxonomy" id="263067"/>
    <lineage>
        <taxon>Bacteria</taxon>
        <taxon>Pseudomonadati</taxon>
        <taxon>Pseudomonadota</taxon>
        <taxon>Betaproteobacteria</taxon>
        <taxon>Burkholderiales</taxon>
        <taxon>Comamonadaceae</taxon>
        <taxon>Malikia</taxon>
    </lineage>
</organism>
<dbReference type="InterPro" id="IPR007535">
    <property type="entry name" value="Catechol_dOase_N"/>
</dbReference>
<gene>
    <name evidence="9" type="ORF">C6P64_12905</name>
</gene>
<dbReference type="Pfam" id="PF00775">
    <property type="entry name" value="Dioxygenase_C"/>
    <property type="match status" value="1"/>
</dbReference>
<dbReference type="GO" id="GO:0018576">
    <property type="term" value="F:catechol 1,2-dioxygenase activity"/>
    <property type="evidence" value="ECO:0007669"/>
    <property type="project" value="InterPro"/>
</dbReference>
<dbReference type="OrthoDB" id="9800887at2"/>